<evidence type="ECO:0000256" key="3">
    <source>
        <dbReference type="ARBA" id="ARBA00022491"/>
    </source>
</evidence>
<protein>
    <recommendedName>
        <fullName evidence="2">Negative regulator of flagellin synthesis</fullName>
    </recommendedName>
    <alternativeName>
        <fullName evidence="8">Anti-sigma-28 factor</fullName>
    </alternativeName>
</protein>
<organism evidence="11 12">
    <name type="scientific">Photobacterium atrarenae</name>
    <dbReference type="NCBI Taxonomy" id="865757"/>
    <lineage>
        <taxon>Bacteria</taxon>
        <taxon>Pseudomonadati</taxon>
        <taxon>Pseudomonadota</taxon>
        <taxon>Gammaproteobacteria</taxon>
        <taxon>Vibrionales</taxon>
        <taxon>Vibrionaceae</taxon>
        <taxon>Photobacterium</taxon>
    </lineage>
</organism>
<sequence length="107" mass="11184">MASIDQLRAGHLMTTSRNVNGNTPNAASSTAKNQQSQGIGNSQQDAVSLSSQGKAVGQIHQQLAAEPSFDSAKVAAIKNAIANGAYKVDAEKLASNMLKFEDELRGL</sequence>
<dbReference type="InterPro" id="IPR035890">
    <property type="entry name" value="Anti-sigma-28_factor_FlgM_sf"/>
</dbReference>
<dbReference type="InterPro" id="IPR007412">
    <property type="entry name" value="FlgM"/>
</dbReference>
<evidence type="ECO:0000256" key="2">
    <source>
        <dbReference type="ARBA" id="ARBA00017823"/>
    </source>
</evidence>
<dbReference type="InterPro" id="IPR031316">
    <property type="entry name" value="FlgM_C"/>
</dbReference>
<proteinExistence type="inferred from homology"/>
<name>A0ABY5GCV0_9GAMM</name>
<comment type="function">
    <text evidence="7">Responsible for the coupling of flagellin expression to flagellar assembly by preventing expression of the flagellin genes when a component of the middle class of proteins is defective. It negatively regulates flagellar genes by inhibiting the activity of FliA by directly binding to FliA.</text>
</comment>
<reference evidence="11" key="1">
    <citation type="submission" date="2022-07" db="EMBL/GenBank/DDBJ databases">
        <title>Genome sequencing of Photobacterium atrarenae GJH2-4.</title>
        <authorList>
            <person name="Park S.-J."/>
        </authorList>
    </citation>
    <scope>NUCLEOTIDE SEQUENCE</scope>
    <source>
        <strain evidence="11">GJH2-4</strain>
    </source>
</reference>
<evidence type="ECO:0000256" key="9">
    <source>
        <dbReference type="SAM" id="MobiDB-lite"/>
    </source>
</evidence>
<evidence type="ECO:0000256" key="8">
    <source>
        <dbReference type="ARBA" id="ARBA00030117"/>
    </source>
</evidence>
<feature type="compositionally biased region" description="Low complexity" evidence="9">
    <location>
        <begin position="33"/>
        <end position="44"/>
    </location>
</feature>
<gene>
    <name evidence="11" type="primary">flgM</name>
    <name evidence="11" type="ORF">NNL38_11965</name>
</gene>
<keyword evidence="11" id="KW-0969">Cilium</keyword>
<keyword evidence="12" id="KW-1185">Reference proteome</keyword>
<keyword evidence="11" id="KW-0966">Cell projection</keyword>
<dbReference type="SUPFAM" id="SSF101498">
    <property type="entry name" value="Anti-sigma factor FlgM"/>
    <property type="match status" value="1"/>
</dbReference>
<keyword evidence="11" id="KW-0282">Flagellum</keyword>
<dbReference type="Pfam" id="PF04316">
    <property type="entry name" value="FlgM"/>
    <property type="match status" value="1"/>
</dbReference>
<feature type="domain" description="Anti-sigma-28 factor FlgM C-terminal" evidence="10">
    <location>
        <begin position="45"/>
        <end position="99"/>
    </location>
</feature>
<comment type="similarity">
    <text evidence="1">Belongs to the FlgM family.</text>
</comment>
<evidence type="ECO:0000256" key="4">
    <source>
        <dbReference type="ARBA" id="ARBA00022795"/>
    </source>
</evidence>
<dbReference type="Proteomes" id="UP001057998">
    <property type="component" value="Chromosome 1"/>
</dbReference>
<dbReference type="RefSeq" id="WP_255388265.1">
    <property type="nucleotide sequence ID" value="NZ_CP101508.1"/>
</dbReference>
<evidence type="ECO:0000256" key="6">
    <source>
        <dbReference type="ARBA" id="ARBA00023163"/>
    </source>
</evidence>
<accession>A0ABY5GCV0</accession>
<keyword evidence="5" id="KW-0805">Transcription regulation</keyword>
<dbReference type="EMBL" id="CP101508">
    <property type="protein sequence ID" value="UTV27052.1"/>
    <property type="molecule type" value="Genomic_DNA"/>
</dbReference>
<evidence type="ECO:0000259" key="10">
    <source>
        <dbReference type="Pfam" id="PF04316"/>
    </source>
</evidence>
<keyword evidence="4" id="KW-1005">Bacterial flagellum biogenesis</keyword>
<keyword evidence="3" id="KW-0678">Repressor</keyword>
<evidence type="ECO:0000313" key="12">
    <source>
        <dbReference type="Proteomes" id="UP001057998"/>
    </source>
</evidence>
<evidence type="ECO:0000256" key="5">
    <source>
        <dbReference type="ARBA" id="ARBA00023015"/>
    </source>
</evidence>
<keyword evidence="6" id="KW-0804">Transcription</keyword>
<evidence type="ECO:0000256" key="7">
    <source>
        <dbReference type="ARBA" id="ARBA00024739"/>
    </source>
</evidence>
<dbReference type="NCBIfam" id="TIGR03824">
    <property type="entry name" value="FlgM_jcvi"/>
    <property type="match status" value="1"/>
</dbReference>
<feature type="compositionally biased region" description="Polar residues" evidence="9">
    <location>
        <begin position="13"/>
        <end position="32"/>
    </location>
</feature>
<evidence type="ECO:0000313" key="11">
    <source>
        <dbReference type="EMBL" id="UTV27052.1"/>
    </source>
</evidence>
<evidence type="ECO:0000256" key="1">
    <source>
        <dbReference type="ARBA" id="ARBA00005322"/>
    </source>
</evidence>
<feature type="region of interest" description="Disordered" evidence="9">
    <location>
        <begin position="1"/>
        <end position="53"/>
    </location>
</feature>